<dbReference type="InterPro" id="IPR006599">
    <property type="entry name" value="CARP_motif"/>
</dbReference>
<protein>
    <recommendedName>
        <fullName evidence="4">TBCC domain-containing protein 1</fullName>
    </recommendedName>
</protein>
<dbReference type="PROSITE" id="PS51329">
    <property type="entry name" value="C_CAP_COFACTOR_C"/>
    <property type="match status" value="1"/>
</dbReference>
<dbReference type="InterPro" id="IPR039589">
    <property type="entry name" value="TBCC1"/>
</dbReference>
<evidence type="ECO:0000313" key="9">
    <source>
        <dbReference type="Ensembl" id="ENSCWAP00000025410.1"/>
    </source>
</evidence>
<dbReference type="PANTHER" id="PTHR16052">
    <property type="entry name" value="TBCC DOMAIN-CONTAINING PROTEIN 1"/>
    <property type="match status" value="1"/>
</dbReference>
<accession>A0A8C3X3Z6</accession>
<dbReference type="GO" id="GO:0031616">
    <property type="term" value="C:spindle pole centrosome"/>
    <property type="evidence" value="ECO:0007669"/>
    <property type="project" value="Ensembl"/>
</dbReference>
<dbReference type="Ensembl" id="ENSCWAT00000027542.1">
    <property type="protein sequence ID" value="ENSCWAP00000025410.1"/>
    <property type="gene ID" value="ENSCWAG00000019259.1"/>
</dbReference>
<dbReference type="Pfam" id="PF07986">
    <property type="entry name" value="TBCC"/>
    <property type="match status" value="1"/>
</dbReference>
<dbReference type="GO" id="GO:0030334">
    <property type="term" value="P:regulation of cell migration"/>
    <property type="evidence" value="ECO:0007669"/>
    <property type="project" value="Ensembl"/>
</dbReference>
<dbReference type="GO" id="GO:0008360">
    <property type="term" value="P:regulation of cell shape"/>
    <property type="evidence" value="ECO:0007669"/>
    <property type="project" value="Ensembl"/>
</dbReference>
<keyword evidence="6" id="KW-0206">Cytoskeleton</keyword>
<dbReference type="FunFam" id="2.160.20.70:FF:000005">
    <property type="entry name" value="TBCC domain-containing protein 1"/>
    <property type="match status" value="1"/>
</dbReference>
<dbReference type="InterPro" id="IPR017901">
    <property type="entry name" value="C-CAP_CF_C-like"/>
</dbReference>
<name>A0A8C3X3Z6_9CETA</name>
<dbReference type="InterPro" id="IPR012945">
    <property type="entry name" value="Tubulin-bd_cofactor_C_dom"/>
</dbReference>
<evidence type="ECO:0000256" key="3">
    <source>
        <dbReference type="ARBA" id="ARBA00008848"/>
    </source>
</evidence>
<evidence type="ECO:0000313" key="10">
    <source>
        <dbReference type="Proteomes" id="UP000694540"/>
    </source>
</evidence>
<gene>
    <name evidence="9" type="primary">TBCCD1</name>
</gene>
<keyword evidence="10" id="KW-1185">Reference proteome</keyword>
<evidence type="ECO:0000256" key="2">
    <source>
        <dbReference type="ARBA" id="ARBA00004647"/>
    </source>
</evidence>
<organism evidence="9 10">
    <name type="scientific">Catagonus wagneri</name>
    <name type="common">Chacoan peccary</name>
    <dbReference type="NCBI Taxonomy" id="51154"/>
    <lineage>
        <taxon>Eukaryota</taxon>
        <taxon>Metazoa</taxon>
        <taxon>Chordata</taxon>
        <taxon>Craniata</taxon>
        <taxon>Vertebrata</taxon>
        <taxon>Euteleostomi</taxon>
        <taxon>Mammalia</taxon>
        <taxon>Eutheria</taxon>
        <taxon>Laurasiatheria</taxon>
        <taxon>Artiodactyla</taxon>
        <taxon>Suina</taxon>
        <taxon>Tayassuidae</taxon>
        <taxon>Catagonus</taxon>
    </lineage>
</organism>
<dbReference type="AlphaFoldDB" id="A0A8C3X3Z6"/>
<reference evidence="9" key="2">
    <citation type="submission" date="2025-09" db="UniProtKB">
        <authorList>
            <consortium name="Ensembl"/>
        </authorList>
    </citation>
    <scope>IDENTIFICATION</scope>
</reference>
<evidence type="ECO:0000256" key="4">
    <source>
        <dbReference type="ARBA" id="ARBA00017559"/>
    </source>
</evidence>
<dbReference type="Gene3D" id="2.160.20.70">
    <property type="match status" value="1"/>
</dbReference>
<dbReference type="GO" id="GO:0051661">
    <property type="term" value="P:maintenance of centrosome location"/>
    <property type="evidence" value="ECO:0007669"/>
    <property type="project" value="Ensembl"/>
</dbReference>
<evidence type="ECO:0000256" key="6">
    <source>
        <dbReference type="ARBA" id="ARBA00023212"/>
    </source>
</evidence>
<dbReference type="GeneTree" id="ENSGT00470000042284"/>
<dbReference type="InterPro" id="IPR016098">
    <property type="entry name" value="CAP/MinC_C"/>
</dbReference>
<evidence type="ECO:0000256" key="5">
    <source>
        <dbReference type="ARBA" id="ARBA00022490"/>
    </source>
</evidence>
<comment type="function">
    <text evidence="7">Plays a role in the regulation of centrosome and Golgi apparatus positioning, with consequences on cell shape and cell migration.</text>
</comment>
<dbReference type="SUPFAM" id="SSF69340">
    <property type="entry name" value="C-terminal domain of adenylylcyclase associated protein"/>
    <property type="match status" value="1"/>
</dbReference>
<evidence type="ECO:0000259" key="8">
    <source>
        <dbReference type="PROSITE" id="PS51329"/>
    </source>
</evidence>
<evidence type="ECO:0000256" key="7">
    <source>
        <dbReference type="ARBA" id="ARBA00058452"/>
    </source>
</evidence>
<dbReference type="SMART" id="SM00673">
    <property type="entry name" value="CARP"/>
    <property type="match status" value="2"/>
</dbReference>
<dbReference type="Proteomes" id="UP000694540">
    <property type="component" value="Unplaced"/>
</dbReference>
<feature type="domain" description="C-CAP/cofactor C-like" evidence="8">
    <location>
        <begin position="290"/>
        <end position="435"/>
    </location>
</feature>
<sequence>MDQSGVLLWVKAEPFIVGALQVPPPSKFSLHYLRKISSYVRTRATEGGYPRLSWSTWRHIACGKLQLAKDLAWLYFEIFDSLTVKTPEERLEWSEILSNCMYEDEVEKQRNQLSVDTLQFLLFLYIQQLNKVSLRTSLIGEEWPSPRYRSQSPDLTEKSSCHSKNWNDYSHQAFVCDHLSDLLELLVDPEQLTASFHSTHSSLVSREAVVALSFLIEGTVSEARKIYPLYELALWQPLHADSGFSKTSKAFSFYKLEAWLRACLTGNPFGTSACLKSGKRLAWAHQVEGTTKRAKIACNTHVAPRMYRMVVMSQVYKQTLAKSSDTLVGAHVKIHRCNESFIYLLSPLRSVTIEKCRNSTFVLGPVQTALHLHSCDNVKVIAVCHRLSISSTTDCVFHILTPTRPLILSGNQRVTFAPFHTHYPMLEDHMARTGLAAVPNYWDNPMIVCQENSSANVFRLLPPCEFYVFIIPFEMEGDTTEIPGGLPSAYRKALGQREKKIQIWQKTVKEARLTKDQRKQFQVLVENKFYEWLVNTGHRQQLDSLVPPAAGSKQAAG</sequence>
<comment type="subcellular location">
    <subcellularLocation>
        <location evidence="1">Cytoplasm</location>
        <location evidence="1">Cytoskeleton</location>
        <location evidence="1">Microtubule organizing center</location>
        <location evidence="1">Centrosome</location>
    </subcellularLocation>
    <subcellularLocation>
        <location evidence="2">Cytoplasm</location>
        <location evidence="2">Cytoskeleton</location>
        <location evidence="2">Spindle pole</location>
    </subcellularLocation>
</comment>
<reference evidence="9" key="1">
    <citation type="submission" date="2025-08" db="UniProtKB">
        <authorList>
            <consortium name="Ensembl"/>
        </authorList>
    </citation>
    <scope>IDENTIFICATION</scope>
</reference>
<comment type="similarity">
    <text evidence="3">Belongs to the TBCC family.</text>
</comment>
<keyword evidence="5" id="KW-0963">Cytoplasm</keyword>
<dbReference type="InterPro" id="IPR036223">
    <property type="entry name" value="CAP_C_sf"/>
</dbReference>
<evidence type="ECO:0000256" key="1">
    <source>
        <dbReference type="ARBA" id="ARBA00004300"/>
    </source>
</evidence>
<dbReference type="GO" id="GO:0051684">
    <property type="term" value="P:maintenance of Golgi location"/>
    <property type="evidence" value="ECO:0007669"/>
    <property type="project" value="Ensembl"/>
</dbReference>
<dbReference type="PANTHER" id="PTHR16052:SF0">
    <property type="entry name" value="TBCC DOMAIN-CONTAINING PROTEIN 1"/>
    <property type="match status" value="1"/>
</dbReference>
<proteinExistence type="inferred from homology"/>